<dbReference type="NCBIfam" id="TIGR03071">
    <property type="entry name" value="couple_hipA"/>
    <property type="match status" value="1"/>
</dbReference>
<evidence type="ECO:0000256" key="1">
    <source>
        <dbReference type="ARBA" id="ARBA00010164"/>
    </source>
</evidence>
<reference evidence="6 7" key="1">
    <citation type="submission" date="2024-05" db="EMBL/GenBank/DDBJ databases">
        <title>Roseateles sp. DJS-2-20 16S ribosomal RNA gene Genome sequencing and assembly.</title>
        <authorList>
            <person name="Woo H."/>
        </authorList>
    </citation>
    <scope>NUCLEOTIDE SEQUENCE [LARGE SCALE GENOMIC DNA]</scope>
    <source>
        <strain evidence="6 7">DJS-2-20</strain>
    </source>
</reference>
<dbReference type="PANTHER" id="PTHR37419:SF1">
    <property type="entry name" value="SERINE_THREONINE-PROTEIN KINASE TOXIN HIPA"/>
    <property type="match status" value="1"/>
</dbReference>
<feature type="domain" description="HipA N-terminal subdomain 1" evidence="5">
    <location>
        <begin position="1"/>
        <end position="96"/>
    </location>
</feature>
<evidence type="ECO:0000256" key="2">
    <source>
        <dbReference type="ARBA" id="ARBA00022679"/>
    </source>
</evidence>
<evidence type="ECO:0000313" key="7">
    <source>
        <dbReference type="Proteomes" id="UP001495147"/>
    </source>
</evidence>
<proteinExistence type="inferred from homology"/>
<dbReference type="Pfam" id="PF07804">
    <property type="entry name" value="HipA_C"/>
    <property type="match status" value="1"/>
</dbReference>
<comment type="similarity">
    <text evidence="1">Belongs to the HipA Ser/Thr kinase family.</text>
</comment>
<evidence type="ECO:0000313" key="6">
    <source>
        <dbReference type="EMBL" id="MEO3690387.1"/>
    </source>
</evidence>
<organism evidence="6 7">
    <name type="scientific">Roseateles paludis</name>
    <dbReference type="NCBI Taxonomy" id="3145238"/>
    <lineage>
        <taxon>Bacteria</taxon>
        <taxon>Pseudomonadati</taxon>
        <taxon>Pseudomonadota</taxon>
        <taxon>Betaproteobacteria</taxon>
        <taxon>Burkholderiales</taxon>
        <taxon>Sphaerotilaceae</taxon>
        <taxon>Roseateles</taxon>
    </lineage>
</organism>
<keyword evidence="3" id="KW-0418">Kinase</keyword>
<dbReference type="RefSeq" id="WP_347703818.1">
    <property type="nucleotide sequence ID" value="NZ_JBDPZD010000001.1"/>
</dbReference>
<dbReference type="InterPro" id="IPR012893">
    <property type="entry name" value="HipA-like_C"/>
</dbReference>
<evidence type="ECO:0000259" key="5">
    <source>
        <dbReference type="Pfam" id="PF13657"/>
    </source>
</evidence>
<evidence type="ECO:0000256" key="3">
    <source>
        <dbReference type="ARBA" id="ARBA00022777"/>
    </source>
</evidence>
<keyword evidence="2" id="KW-0808">Transferase</keyword>
<feature type="domain" description="HipA-like C-terminal" evidence="4">
    <location>
        <begin position="141"/>
        <end position="392"/>
    </location>
</feature>
<sequence>MNGEHVGRWYVERGQHHLAYDPAWAASARGRALSVSLPLTATQALRGPAVANYFDNLLPDNPRIRERIAARYRTGSTAAFELLQAIGRDCVGAVQLLPDGAEPEGWDRIDSTPLTEAEIAALLRGVADNAPMGRPADALRLSLAGAQEKTALLRHQGRWQRPLGATPTTHILKLPLGLAGGNRRVDLTDSVENEWLCALLCHALGLPVAPAEIWHFEDQKALAVSRFDRALQQHPQTGQGWIVRLPQEDFCQAFGLPPTRKYEQDGGPGIEACLRLLAGSQDTTDRTGFALTQLTFWLLAATDGHAKNFSIFLRPGGRYVSTPLYDVLSIHPYVGDGPGQIRWRQAELAMALRGKNVHYALSGIQARHWQALAARAGGPAVWAQMLALVERVEPALAQVEPLLPASFPARIWDRIAAGLRAQRQRFLDSLTAAALSKARE</sequence>
<comment type="caution">
    <text evidence="6">The sequence shown here is derived from an EMBL/GenBank/DDBJ whole genome shotgun (WGS) entry which is preliminary data.</text>
</comment>
<dbReference type="CDD" id="cd17808">
    <property type="entry name" value="HipA_Ec_like"/>
    <property type="match status" value="1"/>
</dbReference>
<name>A0ABV0FWU4_9BURK</name>
<dbReference type="Pfam" id="PF13657">
    <property type="entry name" value="Couple_hipA"/>
    <property type="match status" value="1"/>
</dbReference>
<accession>A0ABV0FWU4</accession>
<gene>
    <name evidence="6" type="ORF">ABDJ85_02845</name>
</gene>
<keyword evidence="7" id="KW-1185">Reference proteome</keyword>
<dbReference type="EMBL" id="JBDPZD010000001">
    <property type="protein sequence ID" value="MEO3690387.1"/>
    <property type="molecule type" value="Genomic_DNA"/>
</dbReference>
<evidence type="ECO:0000259" key="4">
    <source>
        <dbReference type="Pfam" id="PF07804"/>
    </source>
</evidence>
<dbReference type="InterPro" id="IPR052028">
    <property type="entry name" value="HipA_Ser/Thr_kinase"/>
</dbReference>
<protein>
    <submittedName>
        <fullName evidence="6">Type II toxin-antitoxin system HipA family toxin</fullName>
    </submittedName>
</protein>
<dbReference type="Proteomes" id="UP001495147">
    <property type="component" value="Unassembled WGS sequence"/>
</dbReference>
<dbReference type="InterPro" id="IPR017508">
    <property type="entry name" value="HipA_N1"/>
</dbReference>
<dbReference type="PANTHER" id="PTHR37419">
    <property type="entry name" value="SERINE/THREONINE-PROTEIN KINASE TOXIN HIPA"/>
    <property type="match status" value="1"/>
</dbReference>